<keyword evidence="2" id="KW-1185">Reference proteome</keyword>
<protein>
    <submittedName>
        <fullName evidence="1">Ribosomal protein eL6</fullName>
    </submittedName>
</protein>
<proteinExistence type="predicted"/>
<gene>
    <name evidence="1" type="ORF">VNE69_07298</name>
</gene>
<dbReference type="PANTHER" id="PTHR10715">
    <property type="entry name" value="60S RIBOSOMAL PROTEIN L6"/>
    <property type="match status" value="1"/>
</dbReference>
<dbReference type="InterPro" id="IPR000915">
    <property type="entry name" value="60S_ribosomal_eL6"/>
</dbReference>
<keyword evidence="1" id="KW-0687">Ribonucleoprotein</keyword>
<name>A0AAX4JDY6_9MICR</name>
<dbReference type="GeneID" id="90542054"/>
<evidence type="ECO:0000313" key="2">
    <source>
        <dbReference type="Proteomes" id="UP001334084"/>
    </source>
</evidence>
<dbReference type="InterPro" id="IPR008991">
    <property type="entry name" value="Translation_prot_SH3-like_sf"/>
</dbReference>
<keyword evidence="1" id="KW-0689">Ribosomal protein</keyword>
<dbReference type="RefSeq" id="XP_065330378.1">
    <property type="nucleotide sequence ID" value="XM_065474306.1"/>
</dbReference>
<sequence length="164" mass="19220">MVKTAKYQSEDVPKYIEKYMKKLNKQNERKRRTDLECGMIVVVCEGIYEAKRVFYLKGLDKNLVLCAVLKDGNNVSFFKIDESYLLATSTKININVNEIHISEDEVPLITKDKSIEIMDIENSEKMTKIEKSIMDEVRKVDYLKTYLNTPFEIDSSVEFYSQKY</sequence>
<dbReference type="Pfam" id="PF01159">
    <property type="entry name" value="Ribosomal_L6e"/>
    <property type="match status" value="1"/>
</dbReference>
<dbReference type="KEGG" id="vnx:VNE69_07298"/>
<dbReference type="GO" id="GO:0003735">
    <property type="term" value="F:structural constituent of ribosome"/>
    <property type="evidence" value="ECO:0007669"/>
    <property type="project" value="InterPro"/>
</dbReference>
<dbReference type="AlphaFoldDB" id="A0AAX4JDY6"/>
<dbReference type="GO" id="GO:0022625">
    <property type="term" value="C:cytosolic large ribosomal subunit"/>
    <property type="evidence" value="ECO:0007669"/>
    <property type="project" value="TreeGrafter"/>
</dbReference>
<dbReference type="GO" id="GO:0002181">
    <property type="term" value="P:cytoplasmic translation"/>
    <property type="evidence" value="ECO:0007669"/>
    <property type="project" value="TreeGrafter"/>
</dbReference>
<dbReference type="GO" id="GO:0003723">
    <property type="term" value="F:RNA binding"/>
    <property type="evidence" value="ECO:0007669"/>
    <property type="project" value="TreeGrafter"/>
</dbReference>
<dbReference type="Proteomes" id="UP001334084">
    <property type="component" value="Chromosome 7"/>
</dbReference>
<accession>A0AAX4JDY6</accession>
<dbReference type="SUPFAM" id="SSF50104">
    <property type="entry name" value="Translation proteins SH3-like domain"/>
    <property type="match status" value="1"/>
</dbReference>
<dbReference type="GO" id="GO:0000027">
    <property type="term" value="P:ribosomal large subunit assembly"/>
    <property type="evidence" value="ECO:0007669"/>
    <property type="project" value="TreeGrafter"/>
</dbReference>
<dbReference type="EMBL" id="CP142732">
    <property type="protein sequence ID" value="WUR04233.1"/>
    <property type="molecule type" value="Genomic_DNA"/>
</dbReference>
<evidence type="ECO:0000313" key="1">
    <source>
        <dbReference type="EMBL" id="WUR04233.1"/>
    </source>
</evidence>
<reference evidence="1" key="1">
    <citation type="journal article" date="2024" name="BMC Genomics">
        <title>Functional annotation of a divergent genome using sequence and structure-based similarity.</title>
        <authorList>
            <person name="Svedberg D."/>
            <person name="Winiger R.R."/>
            <person name="Berg A."/>
            <person name="Sharma H."/>
            <person name="Tellgren-Roth C."/>
            <person name="Debrunner-Vossbrinck B.A."/>
            <person name="Vossbrinck C.R."/>
            <person name="Barandun J."/>
        </authorList>
    </citation>
    <scope>NUCLEOTIDE SEQUENCE</scope>
    <source>
        <strain evidence="1">Illinois isolate</strain>
    </source>
</reference>
<organism evidence="1 2">
    <name type="scientific">Vairimorpha necatrix</name>
    <dbReference type="NCBI Taxonomy" id="6039"/>
    <lineage>
        <taxon>Eukaryota</taxon>
        <taxon>Fungi</taxon>
        <taxon>Fungi incertae sedis</taxon>
        <taxon>Microsporidia</taxon>
        <taxon>Nosematidae</taxon>
        <taxon>Vairimorpha</taxon>
    </lineage>
</organism>
<dbReference type="PANTHER" id="PTHR10715:SF0">
    <property type="entry name" value="LARGE RIBOSOMAL SUBUNIT PROTEIN EL6"/>
    <property type="match status" value="1"/>
</dbReference>